<dbReference type="AlphaFoldDB" id="W2VNA8"/>
<dbReference type="EMBL" id="ANIX01005163">
    <property type="protein sequence ID" value="ETO99729.1"/>
    <property type="molecule type" value="Genomic_DNA"/>
</dbReference>
<name>W2VNA8_PHYNI</name>
<dbReference type="Pfam" id="PF08393">
    <property type="entry name" value="DHC_N2"/>
    <property type="match status" value="1"/>
</dbReference>
<dbReference type="GO" id="GO:0045505">
    <property type="term" value="F:dynein intermediate chain binding"/>
    <property type="evidence" value="ECO:0007669"/>
    <property type="project" value="InterPro"/>
</dbReference>
<dbReference type="GO" id="GO:0051959">
    <property type="term" value="F:dynein light intermediate chain binding"/>
    <property type="evidence" value="ECO:0007669"/>
    <property type="project" value="InterPro"/>
</dbReference>
<accession>W2VNA8</accession>
<evidence type="ECO:0000259" key="2">
    <source>
        <dbReference type="Pfam" id="PF08393"/>
    </source>
</evidence>
<dbReference type="GO" id="GO:0007018">
    <property type="term" value="P:microtubule-based movement"/>
    <property type="evidence" value="ECO:0007669"/>
    <property type="project" value="InterPro"/>
</dbReference>
<protein>
    <recommendedName>
        <fullName evidence="2">Dynein heavy chain linker domain-containing protein</fullName>
    </recommendedName>
</protein>
<dbReference type="GO" id="GO:0030286">
    <property type="term" value="C:dynein complex"/>
    <property type="evidence" value="ECO:0007669"/>
    <property type="project" value="InterPro"/>
</dbReference>
<evidence type="ECO:0000256" key="1">
    <source>
        <dbReference type="SAM" id="MobiDB-lite"/>
    </source>
</evidence>
<dbReference type="InterPro" id="IPR026983">
    <property type="entry name" value="DHC"/>
</dbReference>
<evidence type="ECO:0000313" key="4">
    <source>
        <dbReference type="Proteomes" id="UP000018958"/>
    </source>
</evidence>
<organism evidence="3 4">
    <name type="scientific">Phytophthora nicotianae CJ01A1</name>
    <dbReference type="NCBI Taxonomy" id="1317063"/>
    <lineage>
        <taxon>Eukaryota</taxon>
        <taxon>Sar</taxon>
        <taxon>Stramenopiles</taxon>
        <taxon>Oomycota</taxon>
        <taxon>Peronosporomycetes</taxon>
        <taxon>Peronosporales</taxon>
        <taxon>Peronosporaceae</taxon>
        <taxon>Phytophthora</taxon>
    </lineage>
</organism>
<dbReference type="PANTHER" id="PTHR45703">
    <property type="entry name" value="DYNEIN HEAVY CHAIN"/>
    <property type="match status" value="1"/>
</dbReference>
<sequence>MSMDEKVFTSMEKLQGKSQVKPDVDPDDDSCTGRDERYSEGLGACKVQDPAGRVQTADSIITTASSASEVIRRSCGACTESQGQAESADMVQLDDLRSVQERYKEETEAVDAFMASRVGEMTQQLDANIQRLDEQVLQLHNQLQGGLFIDASHFEDPSAVKSELESVKQRLTQLDELSKQYTEYQTLFNLMPFKYLNLQATQEHFATVESLWTAVEMWNELYQTAMTSPFVEVNAEELSKDVAVAFKDAYVLHRKLSNDVTAVLKDRTAEFKLNMTTVLELGNPAMKERH</sequence>
<proteinExistence type="predicted"/>
<evidence type="ECO:0000313" key="3">
    <source>
        <dbReference type="EMBL" id="ETO99729.1"/>
    </source>
</evidence>
<dbReference type="Proteomes" id="UP000018958">
    <property type="component" value="Unassembled WGS sequence"/>
</dbReference>
<dbReference type="InterPro" id="IPR013602">
    <property type="entry name" value="Dynein_heavy_linker"/>
</dbReference>
<feature type="domain" description="Dynein heavy chain linker" evidence="2">
    <location>
        <begin position="198"/>
        <end position="290"/>
    </location>
</feature>
<reference evidence="3 4" key="1">
    <citation type="submission" date="2013-11" db="EMBL/GenBank/DDBJ databases">
        <title>The Genome Sequence of Phytophthora parasitica CJ01A1.</title>
        <authorList>
            <consortium name="The Broad Institute Genomics Platform"/>
            <person name="Russ C."/>
            <person name="Tyler B."/>
            <person name="Panabieres F."/>
            <person name="Shan W."/>
            <person name="Tripathy S."/>
            <person name="Grunwald N."/>
            <person name="Machado M."/>
            <person name="Johnson C.S."/>
            <person name="Walker B."/>
            <person name="Young S.K."/>
            <person name="Zeng Q."/>
            <person name="Gargeya S."/>
            <person name="Fitzgerald M."/>
            <person name="Haas B."/>
            <person name="Abouelleil A."/>
            <person name="Allen A.W."/>
            <person name="Alvarado L."/>
            <person name="Arachchi H.M."/>
            <person name="Berlin A.M."/>
            <person name="Chapman S.B."/>
            <person name="Gainer-Dewar J."/>
            <person name="Goldberg J."/>
            <person name="Griggs A."/>
            <person name="Gujja S."/>
            <person name="Hansen M."/>
            <person name="Howarth C."/>
            <person name="Imamovic A."/>
            <person name="Ireland A."/>
            <person name="Larimer J."/>
            <person name="McCowan C."/>
            <person name="Murphy C."/>
            <person name="Pearson M."/>
            <person name="Poon T.W."/>
            <person name="Priest M."/>
            <person name="Roberts A."/>
            <person name="Saif S."/>
            <person name="Shea T."/>
            <person name="Sisk P."/>
            <person name="Sykes S."/>
            <person name="Wortman J."/>
            <person name="Nusbaum C."/>
            <person name="Birren B."/>
        </authorList>
    </citation>
    <scope>NUCLEOTIDE SEQUENCE [LARGE SCALE GENOMIC DNA]</scope>
    <source>
        <strain evidence="3 4">CJ01A1</strain>
    </source>
</reference>
<dbReference type="PANTHER" id="PTHR45703:SF35">
    <property type="entry name" value="DYNEIN HEAVY CHAIN"/>
    <property type="match status" value="1"/>
</dbReference>
<comment type="caution">
    <text evidence="3">The sequence shown here is derived from an EMBL/GenBank/DDBJ whole genome shotgun (WGS) entry which is preliminary data.</text>
</comment>
<gene>
    <name evidence="3" type="ORF">F441_22851</name>
</gene>
<feature type="region of interest" description="Disordered" evidence="1">
    <location>
        <begin position="1"/>
        <end position="37"/>
    </location>
</feature>